<dbReference type="OrthoDB" id="10002959at2759"/>
<proteinExistence type="inferred from homology"/>
<protein>
    <recommendedName>
        <fullName evidence="3">Peptidase S1 domain-containing protein</fullName>
    </recommendedName>
</protein>
<keyword evidence="5" id="KW-1185">Reference proteome</keyword>
<dbReference type="GO" id="GO:0004252">
    <property type="term" value="F:serine-type endopeptidase activity"/>
    <property type="evidence" value="ECO:0007669"/>
    <property type="project" value="InterPro"/>
</dbReference>
<keyword evidence="1" id="KW-1015">Disulfide bond</keyword>
<reference evidence="4" key="1">
    <citation type="submission" date="2018-11" db="EMBL/GenBank/DDBJ databases">
        <authorList>
            <person name="Alioto T."/>
            <person name="Alioto T."/>
        </authorList>
    </citation>
    <scope>NUCLEOTIDE SEQUENCE</scope>
</reference>
<gene>
    <name evidence="4" type="ORF">MGAL_10B042041</name>
</gene>
<evidence type="ECO:0000259" key="3">
    <source>
        <dbReference type="PROSITE" id="PS50240"/>
    </source>
</evidence>
<dbReference type="Gene3D" id="2.40.10.10">
    <property type="entry name" value="Trypsin-like serine proteases"/>
    <property type="match status" value="1"/>
</dbReference>
<evidence type="ECO:0000313" key="5">
    <source>
        <dbReference type="Proteomes" id="UP000596742"/>
    </source>
</evidence>
<feature type="domain" description="Peptidase S1" evidence="3">
    <location>
        <begin position="85"/>
        <end position="308"/>
    </location>
</feature>
<organism evidence="4 5">
    <name type="scientific">Mytilus galloprovincialis</name>
    <name type="common">Mediterranean mussel</name>
    <dbReference type="NCBI Taxonomy" id="29158"/>
    <lineage>
        <taxon>Eukaryota</taxon>
        <taxon>Metazoa</taxon>
        <taxon>Spiralia</taxon>
        <taxon>Lophotrochozoa</taxon>
        <taxon>Mollusca</taxon>
        <taxon>Bivalvia</taxon>
        <taxon>Autobranchia</taxon>
        <taxon>Pteriomorphia</taxon>
        <taxon>Mytilida</taxon>
        <taxon>Mytiloidea</taxon>
        <taxon>Mytilidae</taxon>
        <taxon>Mytilinae</taxon>
        <taxon>Mytilus</taxon>
    </lineage>
</organism>
<dbReference type="InterPro" id="IPR001314">
    <property type="entry name" value="Peptidase_S1A"/>
</dbReference>
<evidence type="ECO:0000313" key="4">
    <source>
        <dbReference type="EMBL" id="VDI19881.1"/>
    </source>
</evidence>
<dbReference type="FunFam" id="2.40.10.10:FF:000002">
    <property type="entry name" value="Transmembrane protease serine"/>
    <property type="match status" value="1"/>
</dbReference>
<comment type="caution">
    <text evidence="4">The sequence shown here is derived from an EMBL/GenBank/DDBJ whole genome shotgun (WGS) entry which is preliminary data.</text>
</comment>
<evidence type="ECO:0000256" key="2">
    <source>
        <dbReference type="ARBA" id="ARBA00024195"/>
    </source>
</evidence>
<dbReference type="InterPro" id="IPR043504">
    <property type="entry name" value="Peptidase_S1_PA_chymotrypsin"/>
</dbReference>
<dbReference type="InterPro" id="IPR001254">
    <property type="entry name" value="Trypsin_dom"/>
</dbReference>
<dbReference type="SMART" id="SM00020">
    <property type="entry name" value="Tryp_SPc"/>
    <property type="match status" value="1"/>
</dbReference>
<dbReference type="GO" id="GO:0006508">
    <property type="term" value="P:proteolysis"/>
    <property type="evidence" value="ECO:0007669"/>
    <property type="project" value="InterPro"/>
</dbReference>
<dbReference type="InterPro" id="IPR009003">
    <property type="entry name" value="Peptidase_S1_PA"/>
</dbReference>
<dbReference type="AlphaFoldDB" id="A0A8B6DK56"/>
<dbReference type="SUPFAM" id="SSF50494">
    <property type="entry name" value="Trypsin-like serine proteases"/>
    <property type="match status" value="1"/>
</dbReference>
<dbReference type="PRINTS" id="PR00722">
    <property type="entry name" value="CHYMOTRYPSIN"/>
</dbReference>
<dbReference type="Proteomes" id="UP000596742">
    <property type="component" value="Unassembled WGS sequence"/>
</dbReference>
<comment type="similarity">
    <text evidence="2">Belongs to the peptidase S1 family. CLIP subfamily.</text>
</comment>
<dbReference type="PROSITE" id="PS50240">
    <property type="entry name" value="TRYPSIN_DOM"/>
    <property type="match status" value="1"/>
</dbReference>
<dbReference type="Pfam" id="PF00089">
    <property type="entry name" value="Trypsin"/>
    <property type="match status" value="1"/>
</dbReference>
<accession>A0A8B6DK56</accession>
<evidence type="ECO:0000256" key="1">
    <source>
        <dbReference type="ARBA" id="ARBA00023157"/>
    </source>
</evidence>
<dbReference type="PANTHER" id="PTHR24252">
    <property type="entry name" value="ACROSIN-RELATED"/>
    <property type="match status" value="1"/>
</dbReference>
<dbReference type="PANTHER" id="PTHR24252:SF7">
    <property type="entry name" value="HYALIN"/>
    <property type="match status" value="1"/>
</dbReference>
<name>A0A8B6DK56_MYTGA</name>
<sequence length="309" mass="34438">MGTENSYIAEMQSFLRRNGPGSRTAFLYGTSQHNQRIESWWGILRKECVQFWMEFFEQMKQDGYFTGDFIDKSLIQYFFMDIIRVVLRFRDHPLTCSGTLVNNNSTGELVVLTAAQCVDGTLPVEWTIDVGVHSRSAQEQYQKTYDVKKIISHPEYSPFLLHNDIAIVRLSTPVVENEAVAPICVTSLPSSDFYGKYCVVTGWGATSEGGSTSDRLKEVYKPVLTDTDCLLNVGGTFNSTTMLCAGFVQGGEGTCTGDDGGPLACKNVNGQWDLIGIVSWGYLCARESYPAVYTDVHHFLDWIGNSTLV</sequence>
<dbReference type="EMBL" id="UYJE01003506">
    <property type="protein sequence ID" value="VDI19881.1"/>
    <property type="molecule type" value="Genomic_DNA"/>
</dbReference>
<dbReference type="CDD" id="cd00190">
    <property type="entry name" value="Tryp_SPc"/>
    <property type="match status" value="1"/>
</dbReference>